<name>A0ABW1V8J0_9BACL</name>
<dbReference type="RefSeq" id="WP_379235500.1">
    <property type="nucleotide sequence ID" value="NZ_JBHSTE010000004.1"/>
</dbReference>
<dbReference type="Pfam" id="PF00561">
    <property type="entry name" value="Abhydrolase_1"/>
    <property type="match status" value="1"/>
</dbReference>
<keyword evidence="2" id="KW-0378">Hydrolase</keyword>
<protein>
    <submittedName>
        <fullName evidence="2">Alpha/beta fold hydrolase</fullName>
    </submittedName>
</protein>
<evidence type="ECO:0000259" key="1">
    <source>
        <dbReference type="Pfam" id="PF00561"/>
    </source>
</evidence>
<dbReference type="PRINTS" id="PR00111">
    <property type="entry name" value="ABHYDROLASE"/>
</dbReference>
<feature type="domain" description="AB hydrolase-1" evidence="1">
    <location>
        <begin position="51"/>
        <end position="169"/>
    </location>
</feature>
<dbReference type="InterPro" id="IPR050266">
    <property type="entry name" value="AB_hydrolase_sf"/>
</dbReference>
<dbReference type="InterPro" id="IPR000073">
    <property type="entry name" value="AB_hydrolase_1"/>
</dbReference>
<proteinExistence type="predicted"/>
<dbReference type="PANTHER" id="PTHR43798">
    <property type="entry name" value="MONOACYLGLYCEROL LIPASE"/>
    <property type="match status" value="1"/>
</dbReference>
<dbReference type="SUPFAM" id="SSF53474">
    <property type="entry name" value="alpha/beta-Hydrolases"/>
    <property type="match status" value="1"/>
</dbReference>
<dbReference type="EMBL" id="JBHSTE010000004">
    <property type="protein sequence ID" value="MFC6333731.1"/>
    <property type="molecule type" value="Genomic_DNA"/>
</dbReference>
<evidence type="ECO:0000313" key="2">
    <source>
        <dbReference type="EMBL" id="MFC6333731.1"/>
    </source>
</evidence>
<organism evidence="2 3">
    <name type="scientific">Paenibacillus septentrionalis</name>
    <dbReference type="NCBI Taxonomy" id="429342"/>
    <lineage>
        <taxon>Bacteria</taxon>
        <taxon>Bacillati</taxon>
        <taxon>Bacillota</taxon>
        <taxon>Bacilli</taxon>
        <taxon>Bacillales</taxon>
        <taxon>Paenibacillaceae</taxon>
        <taxon>Paenibacillus</taxon>
    </lineage>
</organism>
<gene>
    <name evidence="2" type="ORF">ACFP56_13975</name>
</gene>
<dbReference type="GO" id="GO:0016787">
    <property type="term" value="F:hydrolase activity"/>
    <property type="evidence" value="ECO:0007669"/>
    <property type="project" value="UniProtKB-KW"/>
</dbReference>
<sequence length="287" mass="33314">MDVFLESGYREQYNNCYDESLKLFQCDYEEQYLHTTYGKTYVLQFGDRTKPPLVLLHGMTMSSVMWYPNVKAWTEHYAVYAIDIIGDIGKSMASEVILQKEEAVDWLKETVDQLGLKRFLLAGHSIGGYISLRFSLAYQDRVEKLALFAPAAAFHRLHWRFFYYSFPGLLFQTEKWVDRAFRSLSAEGLPFAPGYREFILAGYHHALPRLRLYPLRIEPEELVTLKVPVLLMIGELEVIYPAQQAIEYAKQYVPNIQCILVQGANHTFTIERADLVNERTLAFLLNN</sequence>
<comment type="caution">
    <text evidence="2">The sequence shown here is derived from an EMBL/GenBank/DDBJ whole genome shotgun (WGS) entry which is preliminary data.</text>
</comment>
<reference evidence="3" key="1">
    <citation type="journal article" date="2019" name="Int. J. Syst. Evol. Microbiol.">
        <title>The Global Catalogue of Microorganisms (GCM) 10K type strain sequencing project: providing services to taxonomists for standard genome sequencing and annotation.</title>
        <authorList>
            <consortium name="The Broad Institute Genomics Platform"/>
            <consortium name="The Broad Institute Genome Sequencing Center for Infectious Disease"/>
            <person name="Wu L."/>
            <person name="Ma J."/>
        </authorList>
    </citation>
    <scope>NUCLEOTIDE SEQUENCE [LARGE SCALE GENOMIC DNA]</scope>
    <source>
        <strain evidence="3">PCU 280</strain>
    </source>
</reference>
<accession>A0ABW1V8J0</accession>
<dbReference type="Gene3D" id="3.40.50.1820">
    <property type="entry name" value="alpha/beta hydrolase"/>
    <property type="match status" value="1"/>
</dbReference>
<dbReference type="InterPro" id="IPR029058">
    <property type="entry name" value="AB_hydrolase_fold"/>
</dbReference>
<keyword evidence="3" id="KW-1185">Reference proteome</keyword>
<evidence type="ECO:0000313" key="3">
    <source>
        <dbReference type="Proteomes" id="UP001596233"/>
    </source>
</evidence>
<dbReference type="Proteomes" id="UP001596233">
    <property type="component" value="Unassembled WGS sequence"/>
</dbReference>